<name>E3QDJ3_COLGM</name>
<dbReference type="AlphaFoldDB" id="E3QDJ3"/>
<protein>
    <submittedName>
        <fullName evidence="2">Uncharacterized protein</fullName>
    </submittedName>
</protein>
<dbReference type="RefSeq" id="XP_008092718.1">
    <property type="nucleotide sequence ID" value="XM_008094527.1"/>
</dbReference>
<dbReference type="EMBL" id="GG697342">
    <property type="protein sequence ID" value="EFQ28698.1"/>
    <property type="molecule type" value="Genomic_DNA"/>
</dbReference>
<gene>
    <name evidence="2" type="ORF">GLRG_03842</name>
</gene>
<evidence type="ECO:0000313" key="3">
    <source>
        <dbReference type="Proteomes" id="UP000008782"/>
    </source>
</evidence>
<dbReference type="HOGENOM" id="CLU_049645_0_0_1"/>
<reference evidence="3" key="1">
    <citation type="journal article" date="2012" name="Nat. Genet.">
        <title>Lifestyle transitions in plant pathogenic Colletotrichum fungi deciphered by genome and transcriptome analyses.</title>
        <authorList>
            <person name="O'Connell R.J."/>
            <person name="Thon M.R."/>
            <person name="Hacquard S."/>
            <person name="Amyotte S.G."/>
            <person name="Kleemann J."/>
            <person name="Torres M.F."/>
            <person name="Damm U."/>
            <person name="Buiate E.A."/>
            <person name="Epstein L."/>
            <person name="Alkan N."/>
            <person name="Altmueller J."/>
            <person name="Alvarado-Balderrama L."/>
            <person name="Bauser C.A."/>
            <person name="Becker C."/>
            <person name="Birren B.W."/>
            <person name="Chen Z."/>
            <person name="Choi J."/>
            <person name="Crouch J.A."/>
            <person name="Duvick J.P."/>
            <person name="Farman M.A."/>
            <person name="Gan P."/>
            <person name="Heiman D."/>
            <person name="Henrissat B."/>
            <person name="Howard R.J."/>
            <person name="Kabbage M."/>
            <person name="Koch C."/>
            <person name="Kracher B."/>
            <person name="Kubo Y."/>
            <person name="Law A.D."/>
            <person name="Lebrun M.-H."/>
            <person name="Lee Y.-H."/>
            <person name="Miyara I."/>
            <person name="Moore N."/>
            <person name="Neumann U."/>
            <person name="Nordstroem K."/>
            <person name="Panaccione D.G."/>
            <person name="Panstruga R."/>
            <person name="Place M."/>
            <person name="Proctor R.H."/>
            <person name="Prusky D."/>
            <person name="Rech G."/>
            <person name="Reinhardt R."/>
            <person name="Rollins J.A."/>
            <person name="Rounsley S."/>
            <person name="Schardl C.L."/>
            <person name="Schwartz D.C."/>
            <person name="Shenoy N."/>
            <person name="Shirasu K."/>
            <person name="Sikhakolli U.R."/>
            <person name="Stueber K."/>
            <person name="Sukno S.A."/>
            <person name="Sweigard J.A."/>
            <person name="Takano Y."/>
            <person name="Takahara H."/>
            <person name="Trail F."/>
            <person name="van der Does H.C."/>
            <person name="Voll L.M."/>
            <person name="Will I."/>
            <person name="Young S."/>
            <person name="Zeng Q."/>
            <person name="Zhang J."/>
            <person name="Zhou S."/>
            <person name="Dickman M.B."/>
            <person name="Schulze-Lefert P."/>
            <person name="Ver Loren van Themaat E."/>
            <person name="Ma L.-J."/>
            <person name="Vaillancourt L.J."/>
        </authorList>
    </citation>
    <scope>NUCLEOTIDE SEQUENCE [LARGE SCALE GENOMIC DNA]</scope>
    <source>
        <strain evidence="3">M1.001 / M2 / FGSC 10212</strain>
    </source>
</reference>
<dbReference type="Proteomes" id="UP000008782">
    <property type="component" value="Unassembled WGS sequence"/>
</dbReference>
<sequence>MNQHSSHDADPKFKGKDKEASAAVPAGVDSESNTRILRGDNDARSEPSFANRLATSAATLSRAALEGRPSAEAIRNAASTKAYVQAEASTSSNQGSVNRDQAATYRGRDNYDTGVGSAFSSSRHSPTAGEQQYEGFKGAQAALDISVQLQIPDGDQHGLAGSTNTSHNSHFSRIQSDVNEQEARDGQQVVDLLTAPHELDDLEAIGNLHSFVSRREEESLRKALFSGSGDGPASTWSTLLDFQPDFLQEGNIVELLQHFGVTDPQQAKAMWMDSWADVLASYTDQVWGDLSFLAREAQKEINEAREQGTATNADPGGLQALRRLQQILAHVRGR</sequence>
<dbReference type="VEuPathDB" id="FungiDB:GLRG_03842"/>
<proteinExistence type="predicted"/>
<feature type="region of interest" description="Disordered" evidence="1">
    <location>
        <begin position="1"/>
        <end position="50"/>
    </location>
</feature>
<dbReference type="STRING" id="645133.E3QDJ3"/>
<accession>E3QDJ3</accession>
<organism evidence="3">
    <name type="scientific">Colletotrichum graminicola (strain M1.001 / M2 / FGSC 10212)</name>
    <name type="common">Maize anthracnose fungus</name>
    <name type="synonym">Glomerella graminicola</name>
    <dbReference type="NCBI Taxonomy" id="645133"/>
    <lineage>
        <taxon>Eukaryota</taxon>
        <taxon>Fungi</taxon>
        <taxon>Dikarya</taxon>
        <taxon>Ascomycota</taxon>
        <taxon>Pezizomycotina</taxon>
        <taxon>Sordariomycetes</taxon>
        <taxon>Hypocreomycetidae</taxon>
        <taxon>Glomerellales</taxon>
        <taxon>Glomerellaceae</taxon>
        <taxon>Colletotrichum</taxon>
        <taxon>Colletotrichum graminicola species complex</taxon>
    </lineage>
</organism>
<feature type="region of interest" description="Disordered" evidence="1">
    <location>
        <begin position="85"/>
        <end position="131"/>
    </location>
</feature>
<evidence type="ECO:0000256" key="1">
    <source>
        <dbReference type="SAM" id="MobiDB-lite"/>
    </source>
</evidence>
<dbReference type="eggNOG" id="ENOG502T2AW">
    <property type="taxonomic scope" value="Eukaryota"/>
</dbReference>
<feature type="compositionally biased region" description="Polar residues" evidence="1">
    <location>
        <begin position="118"/>
        <end position="130"/>
    </location>
</feature>
<feature type="compositionally biased region" description="Polar residues" evidence="1">
    <location>
        <begin position="87"/>
        <end position="101"/>
    </location>
</feature>
<evidence type="ECO:0000313" key="2">
    <source>
        <dbReference type="EMBL" id="EFQ28698.1"/>
    </source>
</evidence>
<feature type="compositionally biased region" description="Basic and acidic residues" evidence="1">
    <location>
        <begin position="1"/>
        <end position="20"/>
    </location>
</feature>
<dbReference type="OrthoDB" id="5337545at2759"/>
<keyword evidence="3" id="KW-1185">Reference proteome</keyword>
<dbReference type="GeneID" id="24409207"/>